<dbReference type="WBParaSite" id="HPBE_0001233501-mRNA-1">
    <property type="protein sequence ID" value="HPBE_0001233501-mRNA-1"/>
    <property type="gene ID" value="HPBE_0001233501"/>
</dbReference>
<proteinExistence type="predicted"/>
<reference evidence="3" key="2">
    <citation type="submission" date="2019-09" db="UniProtKB">
        <authorList>
            <consortium name="WormBaseParasite"/>
        </authorList>
    </citation>
    <scope>IDENTIFICATION</scope>
</reference>
<dbReference type="AlphaFoldDB" id="A0A3P8A5F6"/>
<name>A0A3P8A5F6_HELPZ</name>
<gene>
    <name evidence="1" type="ORF">HPBE_LOCUS12336</name>
</gene>
<protein>
    <submittedName>
        <fullName evidence="3">TIR domain-containing protein</fullName>
    </submittedName>
</protein>
<evidence type="ECO:0000313" key="1">
    <source>
        <dbReference type="EMBL" id="VDO91757.1"/>
    </source>
</evidence>
<dbReference type="EMBL" id="UZAH01027457">
    <property type="protein sequence ID" value="VDO91757.1"/>
    <property type="molecule type" value="Genomic_DNA"/>
</dbReference>
<accession>A0A3P8A5F6</accession>
<reference evidence="1 2" key="1">
    <citation type="submission" date="2018-11" db="EMBL/GenBank/DDBJ databases">
        <authorList>
            <consortium name="Pathogen Informatics"/>
        </authorList>
    </citation>
    <scope>NUCLEOTIDE SEQUENCE [LARGE SCALE GENOMIC DNA]</scope>
</reference>
<evidence type="ECO:0000313" key="2">
    <source>
        <dbReference type="Proteomes" id="UP000050761"/>
    </source>
</evidence>
<sequence length="232" mass="26327">MATMESFVNIEEVLKTLGRSKSLYSDNGRVVDNSALSLFHTCSGRRFEADEKEEYSCTIRQMTFGAVAHVDNAVISNLRFSSVFELAHLIPIFESEHDLDRKRFKMRNPSIVFITMSGAEKAYVFFKRFCDHMIRALMVHDGGRVAVSSNNGVDIDITQEQVIDRDLLFITTISDEATDESQWMRFLSVLAAVARDGIKLIAVCGPQGERGWQQNRQKLPTHLASFVKQQLR</sequence>
<keyword evidence="2" id="KW-1185">Reference proteome</keyword>
<dbReference type="Proteomes" id="UP000050761">
    <property type="component" value="Unassembled WGS sequence"/>
</dbReference>
<dbReference type="OrthoDB" id="5865628at2759"/>
<organism evidence="1">
    <name type="scientific">Heligmosomoides polygyrus</name>
    <name type="common">Parasitic roundworm</name>
    <dbReference type="NCBI Taxonomy" id="6339"/>
    <lineage>
        <taxon>Eukaryota</taxon>
        <taxon>Metazoa</taxon>
        <taxon>Ecdysozoa</taxon>
        <taxon>Nematoda</taxon>
        <taxon>Chromadorea</taxon>
        <taxon>Rhabditida</taxon>
        <taxon>Rhabditina</taxon>
        <taxon>Rhabditomorpha</taxon>
        <taxon>Strongyloidea</taxon>
        <taxon>Heligmosomidae</taxon>
        <taxon>Heligmosomoides</taxon>
    </lineage>
</organism>
<evidence type="ECO:0000313" key="3">
    <source>
        <dbReference type="WBParaSite" id="HPBE_0001233501-mRNA-1"/>
    </source>
</evidence>